<comment type="catalytic activity">
    <reaction evidence="5">
        <text>O-phospho-L-tyrosyl-[protein] + H2O = L-tyrosyl-[protein] + phosphate</text>
        <dbReference type="Rhea" id="RHEA:10684"/>
        <dbReference type="Rhea" id="RHEA-COMP:10136"/>
        <dbReference type="Rhea" id="RHEA-COMP:20101"/>
        <dbReference type="ChEBI" id="CHEBI:15377"/>
        <dbReference type="ChEBI" id="CHEBI:43474"/>
        <dbReference type="ChEBI" id="CHEBI:46858"/>
        <dbReference type="ChEBI" id="CHEBI:61978"/>
        <dbReference type="EC" id="3.1.3.48"/>
    </reaction>
</comment>
<dbReference type="PANTHER" id="PTHR39181:SF1">
    <property type="entry name" value="TYROSINE-PROTEIN PHOSPHATASE YWQE"/>
    <property type="match status" value="1"/>
</dbReference>
<evidence type="ECO:0000313" key="7">
    <source>
        <dbReference type="Proteomes" id="UP000425916"/>
    </source>
</evidence>
<comment type="similarity">
    <text evidence="1">Belongs to the metallo-dependent hydrolases superfamily. CpsB/CapC family.</text>
</comment>
<name>A0A6I5ZSF4_9FIRM</name>
<dbReference type="Gene3D" id="3.20.20.140">
    <property type="entry name" value="Metal-dependent hydrolases"/>
    <property type="match status" value="1"/>
</dbReference>
<evidence type="ECO:0000256" key="1">
    <source>
        <dbReference type="ARBA" id="ARBA00005750"/>
    </source>
</evidence>
<evidence type="ECO:0000256" key="2">
    <source>
        <dbReference type="ARBA" id="ARBA00013064"/>
    </source>
</evidence>
<reference evidence="6 7" key="1">
    <citation type="submission" date="2019-11" db="EMBL/GenBank/DDBJ databases">
        <title>Genome sequence of Moorella glycerini DSM11254.</title>
        <authorList>
            <person name="Poehlein A."/>
            <person name="Boeer T."/>
            <person name="Daniel R."/>
        </authorList>
    </citation>
    <scope>NUCLEOTIDE SEQUENCE [LARGE SCALE GENOMIC DNA]</scope>
    <source>
        <strain evidence="6 7">DSM 11254</strain>
    </source>
</reference>
<dbReference type="EMBL" id="CP046244">
    <property type="protein sequence ID" value="QGP92648.1"/>
    <property type="molecule type" value="Genomic_DNA"/>
</dbReference>
<keyword evidence="3 6" id="KW-0378">Hydrolase</keyword>
<accession>A0A6I5ZSF4</accession>
<gene>
    <name evidence="6" type="primary">ywqE</name>
    <name evidence="6" type="ORF">MGLY_20360</name>
</gene>
<dbReference type="AlphaFoldDB" id="A0A6I5ZSF4"/>
<evidence type="ECO:0000256" key="4">
    <source>
        <dbReference type="ARBA" id="ARBA00022912"/>
    </source>
</evidence>
<dbReference type="PANTHER" id="PTHR39181">
    <property type="entry name" value="TYROSINE-PROTEIN PHOSPHATASE YWQE"/>
    <property type="match status" value="1"/>
</dbReference>
<protein>
    <recommendedName>
        <fullName evidence="2">protein-tyrosine-phosphatase</fullName>
        <ecNumber evidence="2">3.1.3.48</ecNumber>
    </recommendedName>
</protein>
<sequence>MIDSHCHLLPGLDDGAATWEEALALAAAAYREGTRALVVTPHYLPGAFTPEPSRIRELAAEFRSRLAADSIGIDVYPGCEAYLVPELPQLARQSKVITWGDSGRYLLVELPLQELPPWADQVLFELRLAGLTPIIAHPERCAGVQRRPEWVAEAVNRGMLVQVNGPSLTGRYGGSARKTAGKLLAGGLVHLLGSDAHSHRRPAGLEEAARVVERRASREAAAAILTGNPLALLKGTALPEAAAARELPRRRWQWPWSSRKSQR</sequence>
<dbReference type="PIRSF" id="PIRSF016557">
    <property type="entry name" value="Caps_synth_CpsB"/>
    <property type="match status" value="1"/>
</dbReference>
<evidence type="ECO:0000256" key="3">
    <source>
        <dbReference type="ARBA" id="ARBA00022801"/>
    </source>
</evidence>
<keyword evidence="7" id="KW-1185">Reference proteome</keyword>
<dbReference type="GO" id="GO:0030145">
    <property type="term" value="F:manganese ion binding"/>
    <property type="evidence" value="ECO:0007669"/>
    <property type="project" value="InterPro"/>
</dbReference>
<dbReference type="EC" id="3.1.3.48" evidence="2"/>
<dbReference type="Pfam" id="PF19567">
    <property type="entry name" value="CpsB_CapC"/>
    <property type="match status" value="1"/>
</dbReference>
<dbReference type="SUPFAM" id="SSF89550">
    <property type="entry name" value="PHP domain-like"/>
    <property type="match status" value="1"/>
</dbReference>
<dbReference type="InterPro" id="IPR016195">
    <property type="entry name" value="Pol/histidinol_Pase-like"/>
</dbReference>
<dbReference type="GO" id="GO:0004725">
    <property type="term" value="F:protein tyrosine phosphatase activity"/>
    <property type="evidence" value="ECO:0007669"/>
    <property type="project" value="UniProtKB-EC"/>
</dbReference>
<dbReference type="Proteomes" id="UP000425916">
    <property type="component" value="Chromosome"/>
</dbReference>
<proteinExistence type="inferred from homology"/>
<evidence type="ECO:0000313" key="6">
    <source>
        <dbReference type="EMBL" id="QGP92648.1"/>
    </source>
</evidence>
<keyword evidence="4" id="KW-0904">Protein phosphatase</keyword>
<dbReference type="InterPro" id="IPR016667">
    <property type="entry name" value="Caps_polysacc_synth_CpsB/CapC"/>
</dbReference>
<evidence type="ECO:0000256" key="5">
    <source>
        <dbReference type="ARBA" id="ARBA00051722"/>
    </source>
</evidence>
<organism evidence="6 7">
    <name type="scientific">Neomoorella glycerini</name>
    <dbReference type="NCBI Taxonomy" id="55779"/>
    <lineage>
        <taxon>Bacteria</taxon>
        <taxon>Bacillati</taxon>
        <taxon>Bacillota</taxon>
        <taxon>Clostridia</taxon>
        <taxon>Neomoorellales</taxon>
        <taxon>Neomoorellaceae</taxon>
        <taxon>Neomoorella</taxon>
    </lineage>
</organism>